<evidence type="ECO:0000256" key="2">
    <source>
        <dbReference type="SAM" id="MobiDB-lite"/>
    </source>
</evidence>
<dbReference type="OrthoDB" id="3450309at2"/>
<dbReference type="InterPro" id="IPR050445">
    <property type="entry name" value="Bact_polysacc_biosynth/exp"/>
</dbReference>
<dbReference type="PANTHER" id="PTHR32309:SF31">
    <property type="entry name" value="CAPSULAR EXOPOLYSACCHARIDE FAMILY"/>
    <property type="match status" value="1"/>
</dbReference>
<evidence type="ECO:0000256" key="3">
    <source>
        <dbReference type="SAM" id="Phobius"/>
    </source>
</evidence>
<dbReference type="AlphaFoldDB" id="A0A6H9Z2W9"/>
<feature type="compositionally biased region" description="Polar residues" evidence="2">
    <location>
        <begin position="394"/>
        <end position="409"/>
    </location>
</feature>
<gene>
    <name evidence="4" type="ORF">F8566_03810</name>
</gene>
<comment type="caution">
    <text evidence="4">The sequence shown here is derived from an EMBL/GenBank/DDBJ whole genome shotgun (WGS) entry which is preliminary data.</text>
</comment>
<dbReference type="Proteomes" id="UP000468735">
    <property type="component" value="Unassembled WGS sequence"/>
</dbReference>
<keyword evidence="3" id="KW-1133">Transmembrane helix</keyword>
<protein>
    <recommendedName>
        <fullName evidence="6">Polysaccharide chain length determinant N-terminal domain-containing protein</fullName>
    </recommendedName>
</protein>
<dbReference type="EMBL" id="WBMT01000002">
    <property type="protein sequence ID" value="KAB2351391.1"/>
    <property type="molecule type" value="Genomic_DNA"/>
</dbReference>
<evidence type="ECO:0008006" key="6">
    <source>
        <dbReference type="Google" id="ProtNLM"/>
    </source>
</evidence>
<keyword evidence="3" id="KW-0472">Membrane</keyword>
<feature type="region of interest" description="Disordered" evidence="2">
    <location>
        <begin position="339"/>
        <end position="427"/>
    </location>
</feature>
<feature type="transmembrane region" description="Helical" evidence="3">
    <location>
        <begin position="235"/>
        <end position="256"/>
    </location>
</feature>
<dbReference type="PANTHER" id="PTHR32309">
    <property type="entry name" value="TYROSINE-PROTEIN KINASE"/>
    <property type="match status" value="1"/>
</dbReference>
<evidence type="ECO:0000256" key="1">
    <source>
        <dbReference type="SAM" id="Coils"/>
    </source>
</evidence>
<evidence type="ECO:0000313" key="4">
    <source>
        <dbReference type="EMBL" id="KAB2351391.1"/>
    </source>
</evidence>
<feature type="compositionally biased region" description="Basic and acidic residues" evidence="2">
    <location>
        <begin position="377"/>
        <end position="391"/>
    </location>
</feature>
<evidence type="ECO:0000313" key="5">
    <source>
        <dbReference type="Proteomes" id="UP000468735"/>
    </source>
</evidence>
<organism evidence="4 5">
    <name type="scientific">Actinomadura rudentiformis</name>
    <dbReference type="NCBI Taxonomy" id="359158"/>
    <lineage>
        <taxon>Bacteria</taxon>
        <taxon>Bacillati</taxon>
        <taxon>Actinomycetota</taxon>
        <taxon>Actinomycetes</taxon>
        <taxon>Streptosporangiales</taxon>
        <taxon>Thermomonosporaceae</taxon>
        <taxon>Actinomadura</taxon>
    </lineage>
</organism>
<sequence>MSRAAGGKIVEIDEVAARVIRSYWALLLVMTVLPLLLVGYVMSGQEPAHVAKSRIQASSRATDAAPGDAGVSIVVSQVKAFATSNTLLLRVMRAQNVDRDPAKLAKQIEVTGLGTSTMVEMSVKDADAGLARRLNDAIATAVVAEINESNQGAITRQIKELDKRIRALEKRLGPLSRQAGAIPRPDISAANERERVQAELTDLRSNRSDLRTQLTTTGTASVVQPAVLAPPSNPVVMMSAVAGLAGLIFGILVAVVTEMFRPTIPGQSRVAKRLDTPLLGWADRTDAELVDLGRRIRLASKRAGVTQVTLVGTRKEPLPPELVSKVAAAVYGDETKVVTTARPATTKPKPEKPEKPGKSGGEDADAGGSSKAMANGKVRDTGKDKGADKGDGPSSPSGTSVVRAGSSTALKPKPPTSETVSASELTQPLQIPVRATCHVHAFEDIDPGSDDKVGVVAVVGPVTLVTGLDSVRDLITASGWPLLGVAATARKMKR</sequence>
<name>A0A6H9Z2W9_9ACTN</name>
<keyword evidence="1" id="KW-0175">Coiled coil</keyword>
<feature type="coiled-coil region" evidence="1">
    <location>
        <begin position="151"/>
        <end position="213"/>
    </location>
</feature>
<feature type="compositionally biased region" description="Polar residues" evidence="2">
    <location>
        <begin position="416"/>
        <end position="427"/>
    </location>
</feature>
<reference evidence="4 5" key="1">
    <citation type="submission" date="2019-09" db="EMBL/GenBank/DDBJ databases">
        <title>Actinomadura physcomitrii sp. nov., a novel actinomycete isolated from moss [Physcomitrium sphaericum (Ludw) Fuernr].</title>
        <authorList>
            <person name="Zhuang X."/>
            <person name="Liu C."/>
        </authorList>
    </citation>
    <scope>NUCLEOTIDE SEQUENCE [LARGE SCALE GENOMIC DNA]</scope>
    <source>
        <strain evidence="4 5">HMC1</strain>
    </source>
</reference>
<accession>A0A6H9Z2W9</accession>
<feature type="compositionally biased region" description="Basic and acidic residues" evidence="2">
    <location>
        <begin position="348"/>
        <end position="361"/>
    </location>
</feature>
<keyword evidence="3" id="KW-0812">Transmembrane</keyword>
<proteinExistence type="predicted"/>
<keyword evidence="5" id="KW-1185">Reference proteome</keyword>
<feature type="transmembrane region" description="Helical" evidence="3">
    <location>
        <begin position="23"/>
        <end position="42"/>
    </location>
</feature>
<dbReference type="RefSeq" id="WP_151558081.1">
    <property type="nucleotide sequence ID" value="NZ_WBMT01000002.1"/>
</dbReference>